<keyword evidence="6" id="KW-0862">Zinc</keyword>
<dbReference type="InterPro" id="IPR007808">
    <property type="entry name" value="Elf1"/>
</dbReference>
<feature type="compositionally biased region" description="Polar residues" evidence="10">
    <location>
        <begin position="226"/>
        <end position="239"/>
    </location>
</feature>
<evidence type="ECO:0000313" key="13">
    <source>
        <dbReference type="Proteomes" id="UP001429100"/>
    </source>
</evidence>
<dbReference type="Pfam" id="PF05129">
    <property type="entry name" value="Zn_ribbon_Elf1"/>
    <property type="match status" value="1"/>
</dbReference>
<keyword evidence="9" id="KW-0539">Nucleus</keyword>
<dbReference type="GO" id="GO:0008270">
    <property type="term" value="F:zinc ion binding"/>
    <property type="evidence" value="ECO:0007669"/>
    <property type="project" value="UniProtKB-KW"/>
</dbReference>
<reference evidence="11" key="2">
    <citation type="submission" date="2015-08" db="EMBL/GenBank/DDBJ databases">
        <authorList>
            <person name="Babu N.S."/>
            <person name="Beckwith C.J."/>
            <person name="Beseler K.G."/>
            <person name="Brison A."/>
            <person name="Carone J.V."/>
            <person name="Caskin T.P."/>
            <person name="Diamond M."/>
            <person name="Durham M.E."/>
            <person name="Foxe J.M."/>
            <person name="Go M."/>
            <person name="Henderson B.A."/>
            <person name="Jones I.B."/>
            <person name="McGettigan J.A."/>
            <person name="Micheletti S.J."/>
            <person name="Nasrallah M.E."/>
            <person name="Ortiz D."/>
            <person name="Piller C.R."/>
            <person name="Privatt S.R."/>
            <person name="Schneider S.L."/>
            <person name="Sharp S."/>
            <person name="Smith T.C."/>
            <person name="Stanton J.D."/>
            <person name="Ullery H.E."/>
            <person name="Wilson R.J."/>
            <person name="Serrano M.G."/>
            <person name="Buck G."/>
            <person name="Lee V."/>
            <person name="Wang Y."/>
            <person name="Carvalho R."/>
            <person name="Voegtly L."/>
            <person name="Shi R."/>
            <person name="Duckworth R."/>
            <person name="Johnson A."/>
            <person name="Loviza R."/>
            <person name="Walstead R."/>
            <person name="Shah Z."/>
            <person name="Kiflezghi M."/>
            <person name="Wade K."/>
            <person name="Ball S.L."/>
            <person name="Bradley K.W."/>
            <person name="Asai D.J."/>
            <person name="Bowman C.A."/>
            <person name="Russell D.A."/>
            <person name="Pope W.H."/>
            <person name="Jacobs-Sera D."/>
            <person name="Hendrix R.W."/>
            <person name="Hatfull G.F."/>
        </authorList>
    </citation>
    <scope>NUCLEOTIDE SEQUENCE [LARGE SCALE GENOMIC DNA]</scope>
</reference>
<evidence type="ECO:0000256" key="5">
    <source>
        <dbReference type="ARBA" id="ARBA00022771"/>
    </source>
</evidence>
<dbReference type="GO" id="GO:0008023">
    <property type="term" value="C:transcription elongation factor complex"/>
    <property type="evidence" value="ECO:0007669"/>
    <property type="project" value="TreeGrafter"/>
</dbReference>
<feature type="compositionally biased region" description="Acidic residues" evidence="10">
    <location>
        <begin position="162"/>
        <end position="181"/>
    </location>
</feature>
<evidence type="ECO:0000256" key="1">
    <source>
        <dbReference type="ARBA" id="ARBA00003357"/>
    </source>
</evidence>
<dbReference type="EMBL" id="LN877951">
    <property type="protein sequence ID" value="CUV06200.1"/>
    <property type="molecule type" value="Genomic_DNA"/>
</dbReference>
<dbReference type="AlphaFoldDB" id="A0A0S4TFG3"/>
<reference evidence="12 13" key="1">
    <citation type="submission" date="2014-11" db="EMBL/GenBank/DDBJ databases">
        <title>Comparative genomic analysis of Cryptosporidium hominis reveals occurrence of genetic recombination in virulent subtypes.</title>
        <authorList>
            <person name="Guo Y."/>
            <person name="Tang K."/>
            <person name="Frace M."/>
            <person name="Li N."/>
            <person name="Roellig D.M."/>
            <person name="Sammons S."/>
            <person name="Knipe K."/>
            <person name="Rowe L."/>
            <person name="Feng Y."/>
            <person name="Xiao L."/>
        </authorList>
    </citation>
    <scope>NUCLEOTIDE SEQUENCE [LARGE SCALE GENOMIC DNA]</scope>
    <source>
        <strain evidence="12">30976</strain>
    </source>
</reference>
<sequence length="248" mass="28440">MGKRKTKKVEVKKSKVPKLDKEFNCPFCNNVKTVGVRMNHKERLGHLSCRVCGVEYTSRIGKFDEAVDIYSNWIDKCYEVNSMEQSTSSSAVEQPILSEDYALTGHSGDNKISQGLGNGDLVNNMIYSRNQKKISFTMDDDVNEDRYSNENSSRGLRRMKEDEEDDYDDLRDFIVNDDEEEAKYNDNSKQQPKSSNDEIIEKMKKDLEINKSRKIKEDSGVFDINNITKSSSMPKSFTVNEDDGLFSD</sequence>
<feature type="region of interest" description="Disordered" evidence="10">
    <location>
        <begin position="226"/>
        <end position="248"/>
    </location>
</feature>
<keyword evidence="7" id="KW-0805">Transcription regulation</keyword>
<dbReference type="GO" id="GO:0003746">
    <property type="term" value="F:translation elongation factor activity"/>
    <property type="evidence" value="ECO:0007669"/>
    <property type="project" value="UniProtKB-KW"/>
</dbReference>
<dbReference type="InterPro" id="IPR038567">
    <property type="entry name" value="T_Elf1_sf"/>
</dbReference>
<evidence type="ECO:0000256" key="6">
    <source>
        <dbReference type="ARBA" id="ARBA00022833"/>
    </source>
</evidence>
<keyword evidence="5" id="KW-0863">Zinc-finger</keyword>
<name>A0A0S4TFG3_CRYHO</name>
<protein>
    <submittedName>
        <fullName evidence="12">Transcription elongation factor 1</fullName>
    </submittedName>
</protein>
<evidence type="ECO:0000256" key="7">
    <source>
        <dbReference type="ARBA" id="ARBA00023015"/>
    </source>
</evidence>
<evidence type="ECO:0000256" key="8">
    <source>
        <dbReference type="ARBA" id="ARBA00023163"/>
    </source>
</evidence>
<feature type="compositionally biased region" description="Polar residues" evidence="10">
    <location>
        <begin position="185"/>
        <end position="194"/>
    </location>
</feature>
<gene>
    <name evidence="11" type="ORF">CHUDEA5_2110</name>
    <name evidence="12" type="ORF">GY17_00003886</name>
</gene>
<dbReference type="VEuPathDB" id="CryptoDB:Chro.50168"/>
<evidence type="ECO:0000313" key="12">
    <source>
        <dbReference type="EMBL" id="PPS94293.1"/>
    </source>
</evidence>
<keyword evidence="12" id="KW-0251">Elongation factor</keyword>
<organism evidence="11">
    <name type="scientific">Cryptosporidium hominis</name>
    <dbReference type="NCBI Taxonomy" id="237895"/>
    <lineage>
        <taxon>Eukaryota</taxon>
        <taxon>Sar</taxon>
        <taxon>Alveolata</taxon>
        <taxon>Apicomplexa</taxon>
        <taxon>Conoidasida</taxon>
        <taxon>Coccidia</taxon>
        <taxon>Eucoccidiorida</taxon>
        <taxon>Eimeriorina</taxon>
        <taxon>Cryptosporidiidae</taxon>
        <taxon>Cryptosporidium</taxon>
    </lineage>
</organism>
<dbReference type="PANTHER" id="PTHR20934:SF0">
    <property type="entry name" value="TRANSCRIPTION ELONGATION FACTOR 1 HOMOLOG"/>
    <property type="match status" value="1"/>
</dbReference>
<dbReference type="OrthoDB" id="445983at2759"/>
<dbReference type="Proteomes" id="UP000199752">
    <property type="component" value="Chromosome 5"/>
</dbReference>
<evidence type="ECO:0000256" key="10">
    <source>
        <dbReference type="SAM" id="MobiDB-lite"/>
    </source>
</evidence>
<evidence type="ECO:0000313" key="11">
    <source>
        <dbReference type="EMBL" id="CUV06200.1"/>
    </source>
</evidence>
<dbReference type="Gene3D" id="2.20.25.190">
    <property type="match status" value="1"/>
</dbReference>
<evidence type="ECO:0000256" key="9">
    <source>
        <dbReference type="ARBA" id="ARBA00023242"/>
    </source>
</evidence>
<dbReference type="VEuPathDB" id="CryptoDB:CHUDEA5_2110"/>
<evidence type="ECO:0000256" key="3">
    <source>
        <dbReference type="ARBA" id="ARBA00009730"/>
    </source>
</evidence>
<dbReference type="VEuPathDB" id="CryptoDB:ChTU502y2012_386g0415"/>
<dbReference type="GO" id="GO:0000993">
    <property type="term" value="F:RNA polymerase II complex binding"/>
    <property type="evidence" value="ECO:0007669"/>
    <property type="project" value="TreeGrafter"/>
</dbReference>
<comment type="function">
    <text evidence="1">Transcription elongation factor implicated in the maintenance of proper chromatin structure in actively transcribed regions.</text>
</comment>
<keyword evidence="8" id="KW-0804">Transcription</keyword>
<keyword evidence="13" id="KW-1185">Reference proteome</keyword>
<feature type="region of interest" description="Disordered" evidence="10">
    <location>
        <begin position="138"/>
        <end position="211"/>
    </location>
</feature>
<dbReference type="SUPFAM" id="SSF57783">
    <property type="entry name" value="Zinc beta-ribbon"/>
    <property type="match status" value="1"/>
</dbReference>
<dbReference type="PANTHER" id="PTHR20934">
    <property type="entry name" value="TRANSCRIPTION ELONGATION FACTOR 1 HOMOLOG"/>
    <property type="match status" value="1"/>
</dbReference>
<dbReference type="FunFam" id="2.20.25.190:FF:000001">
    <property type="entry name" value="Transcription elongation factor 1 homolog"/>
    <property type="match status" value="1"/>
</dbReference>
<keyword evidence="12" id="KW-0648">Protein biosynthesis</keyword>
<comment type="similarity">
    <text evidence="3">Belongs to the ELOF1 family.</text>
</comment>
<feature type="compositionally biased region" description="Basic and acidic residues" evidence="10">
    <location>
        <begin position="195"/>
        <end position="211"/>
    </location>
</feature>
<dbReference type="VEuPathDB" id="CryptoDB:GY17_00003886"/>
<evidence type="ECO:0000256" key="2">
    <source>
        <dbReference type="ARBA" id="ARBA00004123"/>
    </source>
</evidence>
<dbReference type="Proteomes" id="UP001429100">
    <property type="component" value="Unassembled WGS sequence"/>
</dbReference>
<keyword evidence="4" id="KW-0479">Metal-binding</keyword>
<dbReference type="GO" id="GO:0006368">
    <property type="term" value="P:transcription elongation by RNA polymerase II"/>
    <property type="evidence" value="ECO:0007669"/>
    <property type="project" value="TreeGrafter"/>
</dbReference>
<accession>A0A0S4TFG3</accession>
<comment type="subcellular location">
    <subcellularLocation>
        <location evidence="2">Nucleus</location>
    </subcellularLocation>
</comment>
<proteinExistence type="inferred from homology"/>
<reference evidence="12 13" key="3">
    <citation type="submission" date="2017-10" db="EMBL/GenBank/DDBJ databases">
        <title>Consistent, comparative and evidence-based genome annotation and re-annotation for the closely-related species, Cryptosporidium parvum, C. hominis and C. tyzzeri.</title>
        <authorList>
            <person name="Baptista R.P."/>
            <person name="Li Y."/>
            <person name="Sateriale A."/>
            <person name="Striepen B."/>
            <person name="Kissinger J.C."/>
        </authorList>
    </citation>
    <scope>NUCLEOTIDE SEQUENCE [LARGE SCALE GENOMIC DNA]</scope>
    <source>
        <strain evidence="12">30976</strain>
    </source>
</reference>
<evidence type="ECO:0000256" key="4">
    <source>
        <dbReference type="ARBA" id="ARBA00022723"/>
    </source>
</evidence>
<dbReference type="EMBL" id="JTAI01000012">
    <property type="protein sequence ID" value="PPS94293.1"/>
    <property type="molecule type" value="Genomic_DNA"/>
</dbReference>